<dbReference type="InterPro" id="IPR027417">
    <property type="entry name" value="P-loop_NTPase"/>
</dbReference>
<dbReference type="EMBL" id="LR797382">
    <property type="protein sequence ID" value="CAB4212498.1"/>
    <property type="molecule type" value="Genomic_DNA"/>
</dbReference>
<feature type="domain" description="Clp ATPase C-terminal" evidence="4">
    <location>
        <begin position="309"/>
        <end position="399"/>
    </location>
</feature>
<dbReference type="InterPro" id="IPR050052">
    <property type="entry name" value="ATP-dep_Clp_protease_ClpX"/>
</dbReference>
<evidence type="ECO:0000256" key="1">
    <source>
        <dbReference type="ARBA" id="ARBA00022741"/>
    </source>
</evidence>
<dbReference type="EMBL" id="LR798383">
    <property type="protein sequence ID" value="CAB5228130.1"/>
    <property type="molecule type" value="Genomic_DNA"/>
</dbReference>
<dbReference type="Pfam" id="PF10431">
    <property type="entry name" value="ClpB_D2-small"/>
    <property type="match status" value="1"/>
</dbReference>
<dbReference type="InterPro" id="IPR003959">
    <property type="entry name" value="ATPase_AAA_core"/>
</dbReference>
<keyword evidence="1" id="KW-0547">Nucleotide-binding</keyword>
<protein>
    <submittedName>
        <fullName evidence="6">ClpX ATP-dependent protease Clp, ATPase subunit</fullName>
    </submittedName>
</protein>
<dbReference type="GO" id="GO:0016887">
    <property type="term" value="F:ATP hydrolysis activity"/>
    <property type="evidence" value="ECO:0007669"/>
    <property type="project" value="InterPro"/>
</dbReference>
<dbReference type="InterPro" id="IPR019489">
    <property type="entry name" value="Clp_ATPase_C"/>
</dbReference>
<dbReference type="GO" id="GO:0051603">
    <property type="term" value="P:proteolysis involved in protein catabolic process"/>
    <property type="evidence" value="ECO:0007669"/>
    <property type="project" value="TreeGrafter"/>
</dbReference>
<keyword evidence="6" id="KW-0645">Protease</keyword>
<dbReference type="Pfam" id="PF07724">
    <property type="entry name" value="AAA_2"/>
    <property type="match status" value="1"/>
</dbReference>
<keyword evidence="6" id="KW-0378">Hydrolase</keyword>
<feature type="domain" description="AAA+ ATPase" evidence="3">
    <location>
        <begin position="105"/>
        <end position="241"/>
    </location>
</feature>
<sequence>MSEITLILDKHCKLCKISATDASILVDTKQDWALCDTCIQLFQDGLEGSRLEEKNTKTTVPYSPKDIVQYLDEYIVGQSDAKKTLALAAYQHYKKMTNTGTMKFSKSNVLLLGPTGSGKTALIERLADFLDVPFVVYDATQLTETGYIGDDIPDVLNALYKKADGDLIKAQKGIVCIDEVDKIHRQTDGRRDVGGGGVQRMLLKTLESNIIQITKSGSRRSSAEDSIDFDTTNVLFIGTGAFSDLPDLIKLRLSKAQTNIGFSALVKNKDDKLGYDDAMKELDTDDLVEYGFMPEFLGRFPNISRTDSITPEIMERILEEPKDSALKQVVRLFALDGVVLSVEGSAKKEISRLASEHKTGARALKGILNSALKDIMFDYPSNIYIKEIDLSFSEDKFQIITRG</sequence>
<dbReference type="SUPFAM" id="SSF52540">
    <property type="entry name" value="P-loop containing nucleoside triphosphate hydrolases"/>
    <property type="match status" value="1"/>
</dbReference>
<gene>
    <name evidence="5" type="ORF">UFOVP1437_40</name>
    <name evidence="6" type="ORF">UFOVP1531_24</name>
</gene>
<evidence type="ECO:0000259" key="3">
    <source>
        <dbReference type="SMART" id="SM00382"/>
    </source>
</evidence>
<accession>A0A6J7XDD1</accession>
<evidence type="ECO:0000313" key="6">
    <source>
        <dbReference type="EMBL" id="CAB5228130.1"/>
    </source>
</evidence>
<dbReference type="Gene3D" id="3.40.50.300">
    <property type="entry name" value="P-loop containing nucleotide triphosphate hydrolases"/>
    <property type="match status" value="1"/>
</dbReference>
<dbReference type="SMART" id="SM01086">
    <property type="entry name" value="ClpB_D2-small"/>
    <property type="match status" value="1"/>
</dbReference>
<dbReference type="Gene3D" id="1.10.8.60">
    <property type="match status" value="1"/>
</dbReference>
<name>A0A6J7XDD1_9CAUD</name>
<dbReference type="PANTHER" id="PTHR48102:SF7">
    <property type="entry name" value="ATP-DEPENDENT CLP PROTEASE ATP-BINDING SUBUNIT CLPX-LIKE, MITOCHONDRIAL"/>
    <property type="match status" value="1"/>
</dbReference>
<dbReference type="InterPro" id="IPR003593">
    <property type="entry name" value="AAA+_ATPase"/>
</dbReference>
<reference evidence="6" key="1">
    <citation type="submission" date="2020-05" db="EMBL/GenBank/DDBJ databases">
        <authorList>
            <person name="Chiriac C."/>
            <person name="Salcher M."/>
            <person name="Ghai R."/>
            <person name="Kavagutti S V."/>
        </authorList>
    </citation>
    <scope>NUCLEOTIDE SEQUENCE</scope>
</reference>
<dbReference type="GO" id="GO:0008233">
    <property type="term" value="F:peptidase activity"/>
    <property type="evidence" value="ECO:0007669"/>
    <property type="project" value="UniProtKB-KW"/>
</dbReference>
<organism evidence="6">
    <name type="scientific">uncultured Caudovirales phage</name>
    <dbReference type="NCBI Taxonomy" id="2100421"/>
    <lineage>
        <taxon>Viruses</taxon>
        <taxon>Duplodnaviria</taxon>
        <taxon>Heunggongvirae</taxon>
        <taxon>Uroviricota</taxon>
        <taxon>Caudoviricetes</taxon>
        <taxon>Peduoviridae</taxon>
        <taxon>Maltschvirus</taxon>
        <taxon>Maltschvirus maltsch</taxon>
    </lineage>
</organism>
<keyword evidence="2" id="KW-0067">ATP-binding</keyword>
<evidence type="ECO:0000256" key="2">
    <source>
        <dbReference type="ARBA" id="ARBA00022840"/>
    </source>
</evidence>
<evidence type="ECO:0000313" key="5">
    <source>
        <dbReference type="EMBL" id="CAB4212498.1"/>
    </source>
</evidence>
<dbReference type="SMART" id="SM00382">
    <property type="entry name" value="AAA"/>
    <property type="match status" value="1"/>
</dbReference>
<evidence type="ECO:0000259" key="4">
    <source>
        <dbReference type="SMART" id="SM01086"/>
    </source>
</evidence>
<proteinExistence type="predicted"/>
<dbReference type="GO" id="GO:0005524">
    <property type="term" value="F:ATP binding"/>
    <property type="evidence" value="ECO:0007669"/>
    <property type="project" value="UniProtKB-KW"/>
</dbReference>
<dbReference type="NCBIfam" id="NF003745">
    <property type="entry name" value="PRK05342.1"/>
    <property type="match status" value="1"/>
</dbReference>
<dbReference type="PANTHER" id="PTHR48102">
    <property type="entry name" value="ATP-DEPENDENT CLP PROTEASE ATP-BINDING SUBUNIT CLPX-LIKE, MITOCHONDRIAL-RELATED"/>
    <property type="match status" value="1"/>
</dbReference>